<evidence type="ECO:0000313" key="2">
    <source>
        <dbReference type="EMBL" id="VFJ55877.1"/>
    </source>
</evidence>
<name>A0A450SPM1_9GAMM</name>
<reference evidence="2" key="1">
    <citation type="submission" date="2019-02" db="EMBL/GenBank/DDBJ databases">
        <authorList>
            <person name="Gruber-Vodicka R. H."/>
            <person name="Seah K. B. B."/>
        </authorList>
    </citation>
    <scope>NUCLEOTIDE SEQUENCE</scope>
    <source>
        <strain evidence="2">BECK_BZ163</strain>
        <strain evidence="3">BECK_BZ164</strain>
        <strain evidence="1">BECK_BZ165</strain>
    </source>
</reference>
<dbReference type="EMBL" id="CAADEZ010000157">
    <property type="protein sequence ID" value="VFJ55877.1"/>
    <property type="molecule type" value="Genomic_DNA"/>
</dbReference>
<sequence>MDDSDSVRRFQQYREKLYGLLRYRADAICSFPRAQRGNPIAARLRCIH</sequence>
<dbReference type="AlphaFoldDB" id="A0A450SPM1"/>
<evidence type="ECO:0000313" key="1">
    <source>
        <dbReference type="EMBL" id="VFJ46706.1"/>
    </source>
</evidence>
<dbReference type="EMBL" id="CAADFL010000032">
    <property type="protein sequence ID" value="VFK07123.1"/>
    <property type="molecule type" value="Genomic_DNA"/>
</dbReference>
<proteinExistence type="predicted"/>
<accession>A0A450SPM1</accession>
<protein>
    <submittedName>
        <fullName evidence="2">Uncharacterized protein</fullName>
    </submittedName>
</protein>
<organism evidence="2">
    <name type="scientific">Candidatus Kentrum sp. FM</name>
    <dbReference type="NCBI Taxonomy" id="2126340"/>
    <lineage>
        <taxon>Bacteria</taxon>
        <taxon>Pseudomonadati</taxon>
        <taxon>Pseudomonadota</taxon>
        <taxon>Gammaproteobacteria</taxon>
        <taxon>Candidatus Kentrum</taxon>
    </lineage>
</organism>
<evidence type="ECO:0000313" key="3">
    <source>
        <dbReference type="EMBL" id="VFK07123.1"/>
    </source>
</evidence>
<gene>
    <name evidence="2" type="ORF">BECKFM1743A_GA0114220_101574</name>
    <name evidence="3" type="ORF">BECKFM1743B_GA0114221_100325</name>
    <name evidence="1" type="ORF">BECKFM1743C_GA0114222_100394</name>
</gene>
<dbReference type="EMBL" id="CAADFA010000039">
    <property type="protein sequence ID" value="VFJ46706.1"/>
    <property type="molecule type" value="Genomic_DNA"/>
</dbReference>